<dbReference type="InterPro" id="IPR008258">
    <property type="entry name" value="Transglycosylase_SLT_dom_1"/>
</dbReference>
<keyword evidence="5" id="KW-1185">Reference proteome</keyword>
<comment type="caution">
    <text evidence="4">The sequence shown here is derived from an EMBL/GenBank/DDBJ whole genome shotgun (WGS) entry which is preliminary data.</text>
</comment>
<evidence type="ECO:0000313" key="5">
    <source>
        <dbReference type="Proteomes" id="UP000076154"/>
    </source>
</evidence>
<keyword evidence="2" id="KW-0732">Signal</keyword>
<feature type="chain" id="PRO_5017059805" evidence="2">
    <location>
        <begin position="20"/>
        <end position="319"/>
    </location>
</feature>
<proteinExistence type="predicted"/>
<dbReference type="Gene3D" id="1.10.530.10">
    <property type="match status" value="1"/>
</dbReference>
<feature type="domain" description="Transglycosylase SLT" evidence="3">
    <location>
        <begin position="173"/>
        <end position="261"/>
    </location>
</feature>
<sequence length="319" mass="33893">MKVSFTILAVLAAALAVNASNPHDGRALISRHTRISHRAPTLVNRSVKRKRCKARPTPVNNGAAVDTTTTTSKPKPTSVKPTASPKPQPPAPQSFDNGGVLNVKSSCGNIGAIKQTTRTSGPNGNIDWLNCGVTSGGWNPPFIKVSDIKSVSLSGAINSGKGPFLACTKYVHLFEKYAGQYGLPPIMLAAFAMQESSCNPNTVGGGGEQGLMQITKEKCGGAPGGNCRDPDFNIRTGARYFADTLNNNGGNLLLSIGSYNGWFEGLTYGKATAAAKSACCKCQNNLDYLHQFLNGWLQNIDAYSQSFRLGKFFNLDVCN</sequence>
<protein>
    <submittedName>
        <fullName evidence="4">Membrane-bound lytic murein transglycosylase F</fullName>
    </submittedName>
</protein>
<evidence type="ECO:0000313" key="4">
    <source>
        <dbReference type="EMBL" id="RDB25477.1"/>
    </source>
</evidence>
<dbReference type="Pfam" id="PF01464">
    <property type="entry name" value="SLT"/>
    <property type="match status" value="1"/>
</dbReference>
<dbReference type="AlphaFoldDB" id="A0A369JY68"/>
<dbReference type="OrthoDB" id="2537480at2759"/>
<feature type="signal peptide" evidence="2">
    <location>
        <begin position="1"/>
        <end position="19"/>
    </location>
</feature>
<dbReference type="InParanoid" id="A0A369JY68"/>
<feature type="region of interest" description="Disordered" evidence="1">
    <location>
        <begin position="50"/>
        <end position="98"/>
    </location>
</feature>
<dbReference type="SUPFAM" id="SSF53955">
    <property type="entry name" value="Lysozyme-like"/>
    <property type="match status" value="1"/>
</dbReference>
<dbReference type="InterPro" id="IPR023346">
    <property type="entry name" value="Lysozyme-like_dom_sf"/>
</dbReference>
<dbReference type="EMBL" id="LUEZ02000041">
    <property type="protein sequence ID" value="RDB25477.1"/>
    <property type="molecule type" value="Genomic_DNA"/>
</dbReference>
<dbReference type="Proteomes" id="UP000076154">
    <property type="component" value="Unassembled WGS sequence"/>
</dbReference>
<gene>
    <name evidence="4" type="primary">mltF</name>
    <name evidence="4" type="ORF">Hypma_007701</name>
</gene>
<reference evidence="4" key="1">
    <citation type="submission" date="2018-04" db="EMBL/GenBank/DDBJ databases">
        <title>Whole genome sequencing of Hypsizygus marmoreus.</title>
        <authorList>
            <person name="Choi I.-G."/>
            <person name="Min B."/>
            <person name="Kim J.-G."/>
            <person name="Kim S."/>
            <person name="Oh Y.-L."/>
            <person name="Kong W.-S."/>
            <person name="Park H."/>
            <person name="Jeong J."/>
            <person name="Song E.-S."/>
        </authorList>
    </citation>
    <scope>NUCLEOTIDE SEQUENCE [LARGE SCALE GENOMIC DNA]</scope>
    <source>
        <strain evidence="4">51987-8</strain>
    </source>
</reference>
<organism evidence="4 5">
    <name type="scientific">Hypsizygus marmoreus</name>
    <name type="common">White beech mushroom</name>
    <name type="synonym">Agaricus marmoreus</name>
    <dbReference type="NCBI Taxonomy" id="39966"/>
    <lineage>
        <taxon>Eukaryota</taxon>
        <taxon>Fungi</taxon>
        <taxon>Dikarya</taxon>
        <taxon>Basidiomycota</taxon>
        <taxon>Agaricomycotina</taxon>
        <taxon>Agaricomycetes</taxon>
        <taxon>Agaricomycetidae</taxon>
        <taxon>Agaricales</taxon>
        <taxon>Tricholomatineae</taxon>
        <taxon>Lyophyllaceae</taxon>
        <taxon>Hypsizygus</taxon>
    </lineage>
</organism>
<evidence type="ECO:0000256" key="1">
    <source>
        <dbReference type="SAM" id="MobiDB-lite"/>
    </source>
</evidence>
<evidence type="ECO:0000259" key="3">
    <source>
        <dbReference type="Pfam" id="PF01464"/>
    </source>
</evidence>
<feature type="compositionally biased region" description="Low complexity" evidence="1">
    <location>
        <begin position="67"/>
        <end position="83"/>
    </location>
</feature>
<name>A0A369JY68_HYPMA</name>
<evidence type="ECO:0000256" key="2">
    <source>
        <dbReference type="SAM" id="SignalP"/>
    </source>
</evidence>
<accession>A0A369JY68</accession>